<reference evidence="2 3" key="1">
    <citation type="submission" date="2020-03" db="EMBL/GenBank/DDBJ databases">
        <title>Genomic Encyclopedia of Type Strains, Phase IV (KMG-IV): sequencing the most valuable type-strain genomes for metagenomic binning, comparative biology and taxonomic classification.</title>
        <authorList>
            <person name="Goeker M."/>
        </authorList>
    </citation>
    <scope>NUCLEOTIDE SEQUENCE [LARGE SCALE GENOMIC DNA]</scope>
    <source>
        <strain evidence="2 3">DSM 19867</strain>
    </source>
</reference>
<dbReference type="Gene3D" id="3.40.50.1820">
    <property type="entry name" value="alpha/beta hydrolase"/>
    <property type="match status" value="1"/>
</dbReference>
<dbReference type="AlphaFoldDB" id="A0A846MVH2"/>
<evidence type="ECO:0000313" key="2">
    <source>
        <dbReference type="EMBL" id="NIK87363.1"/>
    </source>
</evidence>
<dbReference type="EMBL" id="JAASRM010000001">
    <property type="protein sequence ID" value="NIK87363.1"/>
    <property type="molecule type" value="Genomic_DNA"/>
</dbReference>
<dbReference type="PANTHER" id="PTHR43433:SF5">
    <property type="entry name" value="AB HYDROLASE-1 DOMAIN-CONTAINING PROTEIN"/>
    <property type="match status" value="1"/>
</dbReference>
<dbReference type="RefSeq" id="WP_167080908.1">
    <property type="nucleotide sequence ID" value="NZ_BAAADC010000001.1"/>
</dbReference>
<dbReference type="InterPro" id="IPR029058">
    <property type="entry name" value="AB_hydrolase_fold"/>
</dbReference>
<dbReference type="InterPro" id="IPR050471">
    <property type="entry name" value="AB_hydrolase"/>
</dbReference>
<dbReference type="GO" id="GO:0046503">
    <property type="term" value="P:glycerolipid catabolic process"/>
    <property type="evidence" value="ECO:0007669"/>
    <property type="project" value="TreeGrafter"/>
</dbReference>
<dbReference type="PANTHER" id="PTHR43433">
    <property type="entry name" value="HYDROLASE, ALPHA/BETA FOLD FAMILY PROTEIN"/>
    <property type="match status" value="1"/>
</dbReference>
<protein>
    <submittedName>
        <fullName evidence="2">Pimeloyl-ACP methyl ester carboxylesterase</fullName>
    </submittedName>
</protein>
<dbReference type="InterPro" id="IPR000073">
    <property type="entry name" value="AB_hydrolase_1"/>
</dbReference>
<dbReference type="GO" id="GO:0004806">
    <property type="term" value="F:triacylglycerol lipase activity"/>
    <property type="evidence" value="ECO:0007669"/>
    <property type="project" value="TreeGrafter"/>
</dbReference>
<organism evidence="2 3">
    <name type="scientific">Rhizomicrobium palustre</name>
    <dbReference type="NCBI Taxonomy" id="189966"/>
    <lineage>
        <taxon>Bacteria</taxon>
        <taxon>Pseudomonadati</taxon>
        <taxon>Pseudomonadota</taxon>
        <taxon>Alphaproteobacteria</taxon>
        <taxon>Micropepsales</taxon>
        <taxon>Micropepsaceae</taxon>
        <taxon>Rhizomicrobium</taxon>
    </lineage>
</organism>
<comment type="caution">
    <text evidence="2">The sequence shown here is derived from an EMBL/GenBank/DDBJ whole genome shotgun (WGS) entry which is preliminary data.</text>
</comment>
<proteinExistence type="predicted"/>
<feature type="domain" description="AB hydrolase-1" evidence="1">
    <location>
        <begin position="28"/>
        <end position="142"/>
    </location>
</feature>
<evidence type="ECO:0000259" key="1">
    <source>
        <dbReference type="Pfam" id="PF00561"/>
    </source>
</evidence>
<evidence type="ECO:0000313" key="3">
    <source>
        <dbReference type="Proteomes" id="UP000570514"/>
    </source>
</evidence>
<accession>A0A846MVH2</accession>
<dbReference type="PRINTS" id="PR00111">
    <property type="entry name" value="ABHYDROLASE"/>
</dbReference>
<name>A0A846MVH2_9PROT</name>
<dbReference type="Proteomes" id="UP000570514">
    <property type="component" value="Unassembled WGS sequence"/>
</dbReference>
<keyword evidence="3" id="KW-1185">Reference proteome</keyword>
<dbReference type="Pfam" id="PF00561">
    <property type="entry name" value="Abhydrolase_1"/>
    <property type="match status" value="1"/>
</dbReference>
<gene>
    <name evidence="2" type="ORF">FHS83_000681</name>
</gene>
<dbReference type="SUPFAM" id="SSF53474">
    <property type="entry name" value="alpha/beta-Hydrolases"/>
    <property type="match status" value="1"/>
</dbReference>
<sequence>MTSHAPDQTAIAPDGVHLAWSSVGAGDPVVLVHGFASSRDQNWGSTGWIDRLVTAGYRVVSFDCRGHGKSDKPHDPAAYGENLVGDIVAVMDAAGISKAKVMGYSMGAILSIRLAVLHPERVEKVVAAGIGENYFGEAADWGLKVAKGLLTDDPQQIEDDEARKFRIFGGQKGKDRVALAACMTANRPRSTPDELKKIAVPVLVVAGETDTLVKSPFSLAAHFAHGRAVVLPNKDHMTAVGDPGYKRAVLDFFAA</sequence>